<gene>
    <name evidence="2" type="ORF">NCTC11458_01635</name>
</gene>
<protein>
    <submittedName>
        <fullName evidence="2">F0F1-ATPase subunit (ATPase_gene1)</fullName>
    </submittedName>
</protein>
<evidence type="ECO:0000313" key="3">
    <source>
        <dbReference type="Proteomes" id="UP000276733"/>
    </source>
</evidence>
<organism evidence="2 3">
    <name type="scientific">Capnocytophaga ochracea</name>
    <dbReference type="NCBI Taxonomy" id="1018"/>
    <lineage>
        <taxon>Bacteria</taxon>
        <taxon>Pseudomonadati</taxon>
        <taxon>Bacteroidota</taxon>
        <taxon>Flavobacteriia</taxon>
        <taxon>Flavobacteriales</taxon>
        <taxon>Flavobacteriaceae</taxon>
        <taxon>Capnocytophaga</taxon>
    </lineage>
</organism>
<comment type="caution">
    <text evidence="2">The sequence shown here is derived from an EMBL/GenBank/DDBJ whole genome shotgun (WGS) entry which is preliminary data.</text>
</comment>
<reference evidence="2 3" key="1">
    <citation type="submission" date="2018-11" db="EMBL/GenBank/DDBJ databases">
        <authorList>
            <consortium name="Pathogen Informatics"/>
        </authorList>
    </citation>
    <scope>NUCLEOTIDE SEQUENCE [LARGE SCALE GENOMIC DNA]</scope>
    <source>
        <strain evidence="2 3">NCTC11458</strain>
    </source>
</reference>
<keyword evidence="1" id="KW-1133">Transmembrane helix</keyword>
<proteinExistence type="predicted"/>
<dbReference type="AlphaFoldDB" id="A0A7Z8YDG6"/>
<dbReference type="RefSeq" id="WP_016479667.1">
    <property type="nucleotide sequence ID" value="NZ_CP110228.1"/>
</dbReference>
<sequence length="80" mass="9226">MKNHKHQLQPKNNHLNKWITFSQIGLQMAITIAICSFFGVWLDGKFPNEYSLWTVVCSLFGVFGAMYSVIKKAQQMSDEE</sequence>
<accession>A0A7Z8YDG6</accession>
<dbReference type="Proteomes" id="UP000276733">
    <property type="component" value="Unassembled WGS sequence"/>
</dbReference>
<keyword evidence="1" id="KW-0472">Membrane</keyword>
<name>A0A7Z8YDG6_CAPOC</name>
<dbReference type="EMBL" id="UYIQ01000001">
    <property type="protein sequence ID" value="VDG82334.1"/>
    <property type="molecule type" value="Genomic_DNA"/>
</dbReference>
<evidence type="ECO:0000256" key="1">
    <source>
        <dbReference type="SAM" id="Phobius"/>
    </source>
</evidence>
<evidence type="ECO:0000313" key="2">
    <source>
        <dbReference type="EMBL" id="VDG82334.1"/>
    </source>
</evidence>
<dbReference type="InterPro" id="IPR032820">
    <property type="entry name" value="ATPase_put"/>
</dbReference>
<dbReference type="Pfam" id="PF09527">
    <property type="entry name" value="ATPase_gene1"/>
    <property type="match status" value="1"/>
</dbReference>
<feature type="transmembrane region" description="Helical" evidence="1">
    <location>
        <begin position="50"/>
        <end position="70"/>
    </location>
</feature>
<keyword evidence="1" id="KW-0812">Transmembrane</keyword>
<feature type="transmembrane region" description="Helical" evidence="1">
    <location>
        <begin position="21"/>
        <end position="44"/>
    </location>
</feature>